<dbReference type="Proteomes" id="UP000663877">
    <property type="component" value="Unassembled WGS sequence"/>
</dbReference>
<evidence type="ECO:0008006" key="5">
    <source>
        <dbReference type="Google" id="ProtNLM"/>
    </source>
</evidence>
<dbReference type="Proteomes" id="UP000663832">
    <property type="component" value="Unassembled WGS sequence"/>
</dbReference>
<evidence type="ECO:0000313" key="1">
    <source>
        <dbReference type="EMBL" id="CAF1301849.1"/>
    </source>
</evidence>
<dbReference type="EMBL" id="CAJNOI010000534">
    <property type="protein sequence ID" value="CAF1301849.1"/>
    <property type="molecule type" value="Genomic_DNA"/>
</dbReference>
<protein>
    <recommendedName>
        <fullName evidence="5">B box-type domain-containing protein</fullName>
    </recommendedName>
</protein>
<reference evidence="1" key="1">
    <citation type="submission" date="2021-02" db="EMBL/GenBank/DDBJ databases">
        <authorList>
            <person name="Nowell W R."/>
        </authorList>
    </citation>
    <scope>NUCLEOTIDE SEQUENCE</scope>
</reference>
<dbReference type="AlphaFoldDB" id="A0A815DSX0"/>
<dbReference type="OrthoDB" id="10025567at2759"/>
<evidence type="ECO:0000313" key="3">
    <source>
        <dbReference type="Proteomes" id="UP000663832"/>
    </source>
</evidence>
<evidence type="ECO:0000313" key="2">
    <source>
        <dbReference type="EMBL" id="CAF1576452.1"/>
    </source>
</evidence>
<accession>A0A815DSX0</accession>
<organism evidence="1 4">
    <name type="scientific">Adineta steineri</name>
    <dbReference type="NCBI Taxonomy" id="433720"/>
    <lineage>
        <taxon>Eukaryota</taxon>
        <taxon>Metazoa</taxon>
        <taxon>Spiralia</taxon>
        <taxon>Gnathifera</taxon>
        <taxon>Rotifera</taxon>
        <taxon>Eurotatoria</taxon>
        <taxon>Bdelloidea</taxon>
        <taxon>Adinetida</taxon>
        <taxon>Adinetidae</taxon>
        <taxon>Adineta</taxon>
    </lineage>
</organism>
<name>A0A815DSX0_9BILA</name>
<proteinExistence type="predicted"/>
<comment type="caution">
    <text evidence="1">The sequence shown here is derived from an EMBL/GenBank/DDBJ whole genome shotgun (WGS) entry which is preliminary data.</text>
</comment>
<keyword evidence="3" id="KW-1185">Reference proteome</keyword>
<gene>
    <name evidence="1" type="ORF">BJG266_LOCUS32327</name>
    <name evidence="2" type="ORF">QVE165_LOCUS49454</name>
</gene>
<sequence length="356" mass="41750">MASNTLKKRCSKCNKNMSILTCDGCERSFCTKHIADHRQELSIEMDSIGQEYDLLRRDLIRDDNDSHLLFDRINIWERESIIKIQQIAQQARHDLRQCLDENKSQITNNCNKLADELQSNRESGDYTEIDFDLWNKQLRELRKMLEKPPIIDILEDNTLSRPIYMIKIKQKIDQQSTTQMSNCNTISNQFSELPIIQNFNTFIGDAIFTDNHHVAKHSGDSQRSTMVYLTKFYLSGIHRIRFRIEQKLNKYLFFGIVNSLEEMNRDIFNSPSLYGWMSPISRVVKSQKVVINPVNTIFNEGDEISLTLNCNIQQILLEHHRTDIIDRLPIDIRVCPLPWRVVIAFFSSNDSVRIIY</sequence>
<dbReference type="EMBL" id="CAJNOM010000900">
    <property type="protein sequence ID" value="CAF1576452.1"/>
    <property type="molecule type" value="Genomic_DNA"/>
</dbReference>
<evidence type="ECO:0000313" key="4">
    <source>
        <dbReference type="Proteomes" id="UP000663877"/>
    </source>
</evidence>